<feature type="domain" description="Mnd1 HTH" evidence="5">
    <location>
        <begin position="24"/>
        <end position="75"/>
    </location>
</feature>
<comment type="subcellular location">
    <subcellularLocation>
        <location evidence="1">Nucleus</location>
    </subcellularLocation>
</comment>
<keyword evidence="2" id="KW-0175">Coiled coil</keyword>
<dbReference type="Pfam" id="PF03962">
    <property type="entry name" value="Mnd1"/>
    <property type="match status" value="1"/>
</dbReference>
<sequence>MVRKTYTETEKVNQLEEYLLEVVEPQTLKELQQLATKKKPGLQFPLIKGFCETLVAEDRIQSDKIGSSTYFWAFPSAKSQRLKRKREQLDNQEEELSRKKQKLDEQIEESTEGKEDTDERRSKLEERKALKNDLKRLNAELEKYSEFDPDLIAEIQKDTDICREAAERWTNNIFETQSFWTNKLFREKSEYFKMAKWVPEELDFVQ</sequence>
<evidence type="ECO:0000256" key="2">
    <source>
        <dbReference type="ARBA" id="ARBA00023054"/>
    </source>
</evidence>
<protein>
    <recommendedName>
        <fullName evidence="8">Meiotic nuclear division protein 1 homolog</fullName>
    </recommendedName>
</protein>
<evidence type="ECO:0000259" key="5">
    <source>
        <dbReference type="Pfam" id="PF03962"/>
    </source>
</evidence>
<gene>
    <name evidence="7" type="ORF">PCOS0759_LOCUS62</name>
</gene>
<evidence type="ECO:0000259" key="6">
    <source>
        <dbReference type="Pfam" id="PF18517"/>
    </source>
</evidence>
<accession>A0A7S1KKP5</accession>
<evidence type="ECO:0008006" key="8">
    <source>
        <dbReference type="Google" id="ProtNLM"/>
    </source>
</evidence>
<feature type="region of interest" description="Disordered" evidence="4">
    <location>
        <begin position="87"/>
        <end position="123"/>
    </location>
</feature>
<reference evidence="7" key="1">
    <citation type="submission" date="2021-01" db="EMBL/GenBank/DDBJ databases">
        <authorList>
            <person name="Corre E."/>
            <person name="Pelletier E."/>
            <person name="Niang G."/>
            <person name="Scheremetjew M."/>
            <person name="Finn R."/>
            <person name="Kale V."/>
            <person name="Holt S."/>
            <person name="Cochrane G."/>
            <person name="Meng A."/>
            <person name="Brown T."/>
            <person name="Cohen L."/>
        </authorList>
    </citation>
    <scope>NUCLEOTIDE SEQUENCE</scope>
    <source>
        <strain evidence="7">WS</strain>
    </source>
</reference>
<name>A0A7S1KKP5_9EUKA</name>
<dbReference type="GO" id="GO:0005634">
    <property type="term" value="C:nucleus"/>
    <property type="evidence" value="ECO:0007669"/>
    <property type="project" value="UniProtKB-SubCell"/>
</dbReference>
<dbReference type="InterPro" id="IPR040453">
    <property type="entry name" value="Mnd1_HTH"/>
</dbReference>
<evidence type="ECO:0000313" key="7">
    <source>
        <dbReference type="EMBL" id="CAD9076831.1"/>
    </source>
</evidence>
<dbReference type="EMBL" id="HBGD01000082">
    <property type="protein sequence ID" value="CAD9076831.1"/>
    <property type="molecule type" value="Transcribed_RNA"/>
</dbReference>
<feature type="domain" description="Leucine zipper with capping helix" evidence="6">
    <location>
        <begin position="152"/>
        <end position="193"/>
    </location>
</feature>
<organism evidence="7">
    <name type="scientific">Percolomonas cosmopolitus</name>
    <dbReference type="NCBI Taxonomy" id="63605"/>
    <lineage>
        <taxon>Eukaryota</taxon>
        <taxon>Discoba</taxon>
        <taxon>Heterolobosea</taxon>
        <taxon>Tetramitia</taxon>
        <taxon>Eutetramitia</taxon>
        <taxon>Percolomonadidae</taxon>
        <taxon>Percolomonas</taxon>
    </lineage>
</organism>
<evidence type="ECO:0000256" key="1">
    <source>
        <dbReference type="ARBA" id="ARBA00004123"/>
    </source>
</evidence>
<dbReference type="Pfam" id="PF18517">
    <property type="entry name" value="LZ3wCH"/>
    <property type="match status" value="1"/>
</dbReference>
<keyword evidence="3" id="KW-0539">Nucleus</keyword>
<dbReference type="AlphaFoldDB" id="A0A7S1KKP5"/>
<evidence type="ECO:0000256" key="4">
    <source>
        <dbReference type="SAM" id="MobiDB-lite"/>
    </source>
</evidence>
<proteinExistence type="predicted"/>
<evidence type="ECO:0000256" key="3">
    <source>
        <dbReference type="ARBA" id="ARBA00023242"/>
    </source>
</evidence>
<feature type="compositionally biased region" description="Basic and acidic residues" evidence="4">
    <location>
        <begin position="95"/>
        <end position="123"/>
    </location>
</feature>
<dbReference type="InterPro" id="IPR040661">
    <property type="entry name" value="LZ3wCH"/>
</dbReference>